<dbReference type="Pfam" id="PF00512">
    <property type="entry name" value="HisKA"/>
    <property type="match status" value="1"/>
</dbReference>
<evidence type="ECO:0000256" key="3">
    <source>
        <dbReference type="ARBA" id="ARBA00022553"/>
    </source>
</evidence>
<dbReference type="AlphaFoldDB" id="A0AAU7CZV0"/>
<protein>
    <recommendedName>
        <fullName evidence="2">histidine kinase</fullName>
        <ecNumber evidence="2">2.7.13.3</ecNumber>
    </recommendedName>
</protein>
<dbReference type="Gene3D" id="3.30.565.10">
    <property type="entry name" value="Histidine kinase-like ATPase, C-terminal domain"/>
    <property type="match status" value="1"/>
</dbReference>
<dbReference type="CDD" id="cd00075">
    <property type="entry name" value="HATPase"/>
    <property type="match status" value="1"/>
</dbReference>
<evidence type="ECO:0000256" key="4">
    <source>
        <dbReference type="ARBA" id="ARBA00022679"/>
    </source>
</evidence>
<dbReference type="PROSITE" id="PS50109">
    <property type="entry name" value="HIS_KIN"/>
    <property type="match status" value="1"/>
</dbReference>
<evidence type="ECO:0000256" key="8">
    <source>
        <dbReference type="ARBA" id="ARBA00023012"/>
    </source>
</evidence>
<dbReference type="SUPFAM" id="SSF55874">
    <property type="entry name" value="ATPase domain of HSP90 chaperone/DNA topoisomerase II/histidine kinase"/>
    <property type="match status" value="1"/>
</dbReference>
<proteinExistence type="predicted"/>
<dbReference type="InterPro" id="IPR036097">
    <property type="entry name" value="HisK_dim/P_sf"/>
</dbReference>
<keyword evidence="3" id="KW-0597">Phosphoprotein</keyword>
<dbReference type="SUPFAM" id="SSF47384">
    <property type="entry name" value="Homodimeric domain of signal transducing histidine kinase"/>
    <property type="match status" value="1"/>
</dbReference>
<evidence type="ECO:0000256" key="6">
    <source>
        <dbReference type="ARBA" id="ARBA00022777"/>
    </source>
</evidence>
<gene>
    <name evidence="11" type="ORF">P4G45_03040</name>
</gene>
<dbReference type="Gene3D" id="1.10.287.130">
    <property type="match status" value="1"/>
</dbReference>
<dbReference type="InterPro" id="IPR035965">
    <property type="entry name" value="PAS-like_dom_sf"/>
</dbReference>
<sequence length="401" mass="43538">MKSVLLNGNLHHLCHAVSEASPTPIAAVDGSGHLIRYVNPAFCLLTGKDKANLIGCAFSSVLSTEDDCLPMLARVYRSGIPEVHIGHDGSIEHPLFWSYTMSPILGTKGGRIGIFIRVSESTPNHRDAVAMNQALLVSSVRQHELTEAAVVLNMQLQEQMLITTQAQAALIRTEKLASVGRMAAVIAHEINNPLDAVMNTVYLALTTKGLPEPARQYLELAEDELKRIAHITRQTLGFYRESTQPSTFFIAPLLDSVLDLLRARAKSSHAVIQRRCDEQLQITAVAGELRQVFANLLLNSLDAIPDRGTVKLRCSRSSRSGHPGHWVRVTIADNGGGIDADTLPNIFEAFFTTKGAIGNGLGLWVSKQIIEKHGGSIRARSNRGGARTGTVFSVILPVDPL</sequence>
<accession>A0AAU7CZV0</accession>
<evidence type="ECO:0000259" key="9">
    <source>
        <dbReference type="PROSITE" id="PS50109"/>
    </source>
</evidence>
<dbReference type="Pfam" id="PF08448">
    <property type="entry name" value="PAS_4"/>
    <property type="match status" value="1"/>
</dbReference>
<dbReference type="EC" id="2.7.13.3" evidence="2"/>
<dbReference type="Gene3D" id="3.30.450.20">
    <property type="entry name" value="PAS domain"/>
    <property type="match status" value="1"/>
</dbReference>
<dbReference type="InterPro" id="IPR005467">
    <property type="entry name" value="His_kinase_dom"/>
</dbReference>
<evidence type="ECO:0000259" key="10">
    <source>
        <dbReference type="PROSITE" id="PS50112"/>
    </source>
</evidence>
<dbReference type="InterPro" id="IPR004358">
    <property type="entry name" value="Sig_transdc_His_kin-like_C"/>
</dbReference>
<dbReference type="SMART" id="SM00387">
    <property type="entry name" value="HATPase_c"/>
    <property type="match status" value="1"/>
</dbReference>
<dbReference type="InterPro" id="IPR036890">
    <property type="entry name" value="HATPase_C_sf"/>
</dbReference>
<keyword evidence="5" id="KW-0547">Nucleotide-binding</keyword>
<dbReference type="CDD" id="cd00082">
    <property type="entry name" value="HisKA"/>
    <property type="match status" value="1"/>
</dbReference>
<dbReference type="InterPro" id="IPR003661">
    <property type="entry name" value="HisK_dim/P_dom"/>
</dbReference>
<dbReference type="InterPro" id="IPR000014">
    <property type="entry name" value="PAS"/>
</dbReference>
<dbReference type="GO" id="GO:0005524">
    <property type="term" value="F:ATP binding"/>
    <property type="evidence" value="ECO:0007669"/>
    <property type="project" value="UniProtKB-KW"/>
</dbReference>
<dbReference type="Pfam" id="PF02518">
    <property type="entry name" value="HATPase_c"/>
    <property type="match status" value="1"/>
</dbReference>
<evidence type="ECO:0000313" key="11">
    <source>
        <dbReference type="EMBL" id="XBH10716.1"/>
    </source>
</evidence>
<feature type="domain" description="Histidine kinase" evidence="9">
    <location>
        <begin position="185"/>
        <end position="400"/>
    </location>
</feature>
<dbReference type="SUPFAM" id="SSF55785">
    <property type="entry name" value="PYP-like sensor domain (PAS domain)"/>
    <property type="match status" value="1"/>
</dbReference>
<dbReference type="RefSeq" id="WP_348268207.1">
    <property type="nucleotide sequence ID" value="NZ_CP121194.1"/>
</dbReference>
<dbReference type="CDD" id="cd00130">
    <property type="entry name" value="PAS"/>
    <property type="match status" value="1"/>
</dbReference>
<dbReference type="PRINTS" id="PR00344">
    <property type="entry name" value="BCTRLSENSOR"/>
</dbReference>
<organism evidence="11">
    <name type="scientific">Edaphobacter paludis</name>
    <dbReference type="NCBI Taxonomy" id="3035702"/>
    <lineage>
        <taxon>Bacteria</taxon>
        <taxon>Pseudomonadati</taxon>
        <taxon>Acidobacteriota</taxon>
        <taxon>Terriglobia</taxon>
        <taxon>Terriglobales</taxon>
        <taxon>Acidobacteriaceae</taxon>
        <taxon>Edaphobacter</taxon>
    </lineage>
</organism>
<keyword evidence="6" id="KW-0418">Kinase</keyword>
<evidence type="ECO:0000256" key="7">
    <source>
        <dbReference type="ARBA" id="ARBA00022840"/>
    </source>
</evidence>
<evidence type="ECO:0000256" key="1">
    <source>
        <dbReference type="ARBA" id="ARBA00000085"/>
    </source>
</evidence>
<dbReference type="PANTHER" id="PTHR43065:SF10">
    <property type="entry name" value="PEROXIDE STRESS-ACTIVATED HISTIDINE KINASE MAK3"/>
    <property type="match status" value="1"/>
</dbReference>
<feature type="domain" description="PAS" evidence="10">
    <location>
        <begin position="19"/>
        <end position="55"/>
    </location>
</feature>
<keyword evidence="7 11" id="KW-0067">ATP-binding</keyword>
<evidence type="ECO:0000256" key="5">
    <source>
        <dbReference type="ARBA" id="ARBA00022741"/>
    </source>
</evidence>
<keyword evidence="4" id="KW-0808">Transferase</keyword>
<dbReference type="InterPro" id="IPR003594">
    <property type="entry name" value="HATPase_dom"/>
</dbReference>
<evidence type="ECO:0000256" key="2">
    <source>
        <dbReference type="ARBA" id="ARBA00012438"/>
    </source>
</evidence>
<dbReference type="SMART" id="SM00388">
    <property type="entry name" value="HisKA"/>
    <property type="match status" value="1"/>
</dbReference>
<dbReference type="EMBL" id="CP121194">
    <property type="protein sequence ID" value="XBH10716.1"/>
    <property type="molecule type" value="Genomic_DNA"/>
</dbReference>
<reference evidence="11" key="1">
    <citation type="submission" date="2023-03" db="EMBL/GenBank/DDBJ databases">
        <title>Edaphobacter sp.</title>
        <authorList>
            <person name="Huber K.J."/>
            <person name="Papendorf J."/>
            <person name="Pilke C."/>
            <person name="Bunk B."/>
            <person name="Sproeer C."/>
            <person name="Pester M."/>
        </authorList>
    </citation>
    <scope>NUCLEOTIDE SEQUENCE</scope>
    <source>
        <strain evidence="11">DSM 109919</strain>
    </source>
</reference>
<keyword evidence="8" id="KW-0902">Two-component regulatory system</keyword>
<dbReference type="PROSITE" id="PS50112">
    <property type="entry name" value="PAS"/>
    <property type="match status" value="1"/>
</dbReference>
<dbReference type="PANTHER" id="PTHR43065">
    <property type="entry name" value="SENSOR HISTIDINE KINASE"/>
    <property type="match status" value="1"/>
</dbReference>
<dbReference type="GO" id="GO:0000155">
    <property type="term" value="F:phosphorelay sensor kinase activity"/>
    <property type="evidence" value="ECO:0007669"/>
    <property type="project" value="InterPro"/>
</dbReference>
<dbReference type="InterPro" id="IPR013656">
    <property type="entry name" value="PAS_4"/>
</dbReference>
<dbReference type="KEGG" id="epl:P4G45_03040"/>
<comment type="catalytic activity">
    <reaction evidence="1">
        <text>ATP + protein L-histidine = ADP + protein N-phospho-L-histidine.</text>
        <dbReference type="EC" id="2.7.13.3"/>
    </reaction>
</comment>
<name>A0AAU7CZV0_9BACT</name>